<dbReference type="PANTHER" id="PTHR35005:SF1">
    <property type="entry name" value="2-AMINO-5-FORMYLAMINO-6-RIBOSYLAMINOPYRIMIDIN-4(3H)-ONE 5'-MONOPHOSPHATE DEFORMYLASE"/>
    <property type="match status" value="1"/>
</dbReference>
<evidence type="ECO:0000256" key="3">
    <source>
        <dbReference type="ARBA" id="ARBA00022801"/>
    </source>
</evidence>
<dbReference type="GO" id="GO:0046872">
    <property type="term" value="F:metal ion binding"/>
    <property type="evidence" value="ECO:0007669"/>
    <property type="project" value="UniProtKB-KW"/>
</dbReference>
<dbReference type="InterPro" id="IPR003785">
    <property type="entry name" value="Creatininase/forma_Hydrolase"/>
</dbReference>
<proteinExistence type="inferred from homology"/>
<name>A0A094YSQ8_9PROT</name>
<organism evidence="6 7">
    <name type="scientific">Acetobacter tropicalis</name>
    <dbReference type="NCBI Taxonomy" id="104102"/>
    <lineage>
        <taxon>Bacteria</taxon>
        <taxon>Pseudomonadati</taxon>
        <taxon>Pseudomonadota</taxon>
        <taxon>Alphaproteobacteria</taxon>
        <taxon>Acetobacterales</taxon>
        <taxon>Acetobacteraceae</taxon>
        <taxon>Acetobacter</taxon>
    </lineage>
</organism>
<keyword evidence="7" id="KW-1185">Reference proteome</keyword>
<evidence type="ECO:0000256" key="2">
    <source>
        <dbReference type="ARBA" id="ARBA00022723"/>
    </source>
</evidence>
<dbReference type="EC" id="3.5.2.10" evidence="6"/>
<comment type="caution">
    <text evidence="6">The sequence shown here is derived from an EMBL/GenBank/DDBJ whole genome shotgun (WGS) entry which is preliminary data.</text>
</comment>
<reference evidence="6 7" key="1">
    <citation type="submission" date="2014-06" db="EMBL/GenBank/DDBJ databases">
        <title>Functional and comparative genomic analyses of the Drosophila gut microbiota identify candidate symbiosis factors.</title>
        <authorList>
            <person name="Newell P.D."/>
            <person name="Chaston J.M."/>
            <person name="Douglas A.E."/>
        </authorList>
    </citation>
    <scope>NUCLEOTIDE SEQUENCE [LARGE SCALE GENOMIC DNA]</scope>
    <source>
        <strain evidence="6 7">DmCS_006</strain>
    </source>
</reference>
<comment type="cofactor">
    <cofactor evidence="1">
        <name>Zn(2+)</name>
        <dbReference type="ChEBI" id="CHEBI:29105"/>
    </cofactor>
</comment>
<dbReference type="GO" id="GO:0009231">
    <property type="term" value="P:riboflavin biosynthetic process"/>
    <property type="evidence" value="ECO:0007669"/>
    <property type="project" value="TreeGrafter"/>
</dbReference>
<dbReference type="GO" id="GO:0047789">
    <property type="term" value="F:creatininase activity"/>
    <property type="evidence" value="ECO:0007669"/>
    <property type="project" value="UniProtKB-EC"/>
</dbReference>
<evidence type="ECO:0000256" key="5">
    <source>
        <dbReference type="ARBA" id="ARBA00024029"/>
    </source>
</evidence>
<dbReference type="STRING" id="104102.AtDm6_1155"/>
<dbReference type="AlphaFoldDB" id="A0A094YSQ8"/>
<sequence length="300" mass="32371">MIFKNQFFGDKAHQALVRLVLYLRDGSARRRKMTKATVHMARLTGAEMREAVVRNPVILLPLGSFEDQGPHMPMGDYLLADAVAERIALEATQAGHETYVAPVLPFGGEDFFGYMPGGIALSQTTLQAVLSDMLESLLRHGLTRLVILNGHGGNCTMIHDVTHSIMRKSGVIIPSFYLWRVAATIMPHIMGKEKAALSGGHGANPLTSIGMHLLPECIKPERLITPASGKTAWGLKVVDFGTVDLNGVPVSIPLEGDSTATHGVGKGNPHLCSAEDGERLTAKLVEYGVQLVEHVIKKAS</sequence>
<dbReference type="PANTHER" id="PTHR35005">
    <property type="entry name" value="3-DEHYDRO-SCYLLO-INOSOSE HYDROLASE"/>
    <property type="match status" value="1"/>
</dbReference>
<keyword evidence="2" id="KW-0479">Metal-binding</keyword>
<protein>
    <submittedName>
        <fullName evidence="6">Creatinine amidohydrolase</fullName>
        <ecNumber evidence="6">3.5.2.10</ecNumber>
    </submittedName>
</protein>
<dbReference type="Gene3D" id="3.40.50.10310">
    <property type="entry name" value="Creatininase"/>
    <property type="match status" value="1"/>
</dbReference>
<gene>
    <name evidence="6" type="ORF">AtDm6_1155</name>
</gene>
<evidence type="ECO:0000256" key="1">
    <source>
        <dbReference type="ARBA" id="ARBA00001947"/>
    </source>
</evidence>
<dbReference type="PATRIC" id="fig|104102.7.peg.1146"/>
<dbReference type="InterPro" id="IPR024087">
    <property type="entry name" value="Creatininase-like_sf"/>
</dbReference>
<accession>A0A094YSQ8</accession>
<keyword evidence="3 6" id="KW-0378">Hydrolase</keyword>
<evidence type="ECO:0000313" key="6">
    <source>
        <dbReference type="EMBL" id="KGB24447.1"/>
    </source>
</evidence>
<comment type="similarity">
    <text evidence="5">Belongs to the creatininase superfamily.</text>
</comment>
<keyword evidence="4" id="KW-0862">Zinc</keyword>
<dbReference type="SUPFAM" id="SSF102215">
    <property type="entry name" value="Creatininase"/>
    <property type="match status" value="1"/>
</dbReference>
<dbReference type="GO" id="GO:0016811">
    <property type="term" value="F:hydrolase activity, acting on carbon-nitrogen (but not peptide) bonds, in linear amides"/>
    <property type="evidence" value="ECO:0007669"/>
    <property type="project" value="TreeGrafter"/>
</dbReference>
<evidence type="ECO:0000256" key="4">
    <source>
        <dbReference type="ARBA" id="ARBA00022833"/>
    </source>
</evidence>
<dbReference type="Pfam" id="PF02633">
    <property type="entry name" value="Creatininase"/>
    <property type="match status" value="1"/>
</dbReference>
<dbReference type="EMBL" id="JOKM01000038">
    <property type="protein sequence ID" value="KGB24447.1"/>
    <property type="molecule type" value="Genomic_DNA"/>
</dbReference>
<dbReference type="Proteomes" id="UP000029448">
    <property type="component" value="Unassembled WGS sequence"/>
</dbReference>
<evidence type="ECO:0000313" key="7">
    <source>
        <dbReference type="Proteomes" id="UP000029448"/>
    </source>
</evidence>